<feature type="region of interest" description="Disordered" evidence="7">
    <location>
        <begin position="1"/>
        <end position="82"/>
    </location>
</feature>
<evidence type="ECO:0000256" key="2">
    <source>
        <dbReference type="ARBA" id="ARBA00022833"/>
    </source>
</evidence>
<evidence type="ECO:0000256" key="7">
    <source>
        <dbReference type="SAM" id="MobiDB-lite"/>
    </source>
</evidence>
<evidence type="ECO:0000256" key="1">
    <source>
        <dbReference type="ARBA" id="ARBA00022723"/>
    </source>
</evidence>
<evidence type="ECO:0000259" key="8">
    <source>
        <dbReference type="PROSITE" id="PS50048"/>
    </source>
</evidence>
<dbReference type="AlphaFoldDB" id="A0A9P6FUZ3"/>
<dbReference type="GO" id="GO:0001228">
    <property type="term" value="F:DNA-binding transcription activator activity, RNA polymerase II-specific"/>
    <property type="evidence" value="ECO:0007669"/>
    <property type="project" value="TreeGrafter"/>
</dbReference>
<keyword evidence="3" id="KW-0805">Transcription regulation</keyword>
<dbReference type="GO" id="GO:0008270">
    <property type="term" value="F:zinc ion binding"/>
    <property type="evidence" value="ECO:0007669"/>
    <property type="project" value="InterPro"/>
</dbReference>
<protein>
    <recommendedName>
        <fullName evidence="8">Zn(2)-C6 fungal-type domain-containing protein</fullName>
    </recommendedName>
</protein>
<feature type="compositionally biased region" description="Basic and acidic residues" evidence="7">
    <location>
        <begin position="299"/>
        <end position="311"/>
    </location>
</feature>
<keyword evidence="4" id="KW-0238">DNA-binding</keyword>
<evidence type="ECO:0000313" key="10">
    <source>
        <dbReference type="Proteomes" id="UP000780801"/>
    </source>
</evidence>
<evidence type="ECO:0000256" key="4">
    <source>
        <dbReference type="ARBA" id="ARBA00023125"/>
    </source>
</evidence>
<dbReference type="Proteomes" id="UP000780801">
    <property type="component" value="Unassembled WGS sequence"/>
</dbReference>
<dbReference type="PANTHER" id="PTHR31944">
    <property type="entry name" value="HEME-RESPONSIVE ZINC FINGER TRANSCRIPTION FACTOR HAP1"/>
    <property type="match status" value="1"/>
</dbReference>
<dbReference type="InterPro" id="IPR036864">
    <property type="entry name" value="Zn2-C6_fun-type_DNA-bd_sf"/>
</dbReference>
<dbReference type="PANTHER" id="PTHR31944:SF131">
    <property type="entry name" value="HEME-RESPONSIVE ZINC FINGER TRANSCRIPTION FACTOR HAP1"/>
    <property type="match status" value="1"/>
</dbReference>
<feature type="region of interest" description="Disordered" evidence="7">
    <location>
        <begin position="265"/>
        <end position="321"/>
    </location>
</feature>
<proteinExistence type="predicted"/>
<comment type="caution">
    <text evidence="9">The sequence shown here is derived from an EMBL/GenBank/DDBJ whole genome shotgun (WGS) entry which is preliminary data.</text>
</comment>
<dbReference type="PROSITE" id="PS50048">
    <property type="entry name" value="ZN2_CY6_FUNGAL_2"/>
    <property type="match status" value="1"/>
</dbReference>
<feature type="domain" description="Zn(2)-C6 fungal-type" evidence="8">
    <location>
        <begin position="207"/>
        <end position="236"/>
    </location>
</feature>
<evidence type="ECO:0000256" key="6">
    <source>
        <dbReference type="ARBA" id="ARBA00023242"/>
    </source>
</evidence>
<dbReference type="Pfam" id="PF00172">
    <property type="entry name" value="Zn_clus"/>
    <property type="match status" value="1"/>
</dbReference>
<dbReference type="GO" id="GO:0005634">
    <property type="term" value="C:nucleus"/>
    <property type="evidence" value="ECO:0007669"/>
    <property type="project" value="TreeGrafter"/>
</dbReference>
<organism evidence="9 10">
    <name type="scientific">Lunasporangiospora selenospora</name>
    <dbReference type="NCBI Taxonomy" id="979761"/>
    <lineage>
        <taxon>Eukaryota</taxon>
        <taxon>Fungi</taxon>
        <taxon>Fungi incertae sedis</taxon>
        <taxon>Mucoromycota</taxon>
        <taxon>Mortierellomycotina</taxon>
        <taxon>Mortierellomycetes</taxon>
        <taxon>Mortierellales</taxon>
        <taxon>Mortierellaceae</taxon>
        <taxon>Lunasporangiospora</taxon>
    </lineage>
</organism>
<keyword evidence="5" id="KW-0804">Transcription</keyword>
<dbReference type="SMART" id="SM00066">
    <property type="entry name" value="GAL4"/>
    <property type="match status" value="1"/>
</dbReference>
<feature type="compositionally biased region" description="Polar residues" evidence="7">
    <location>
        <begin position="187"/>
        <end position="196"/>
    </location>
</feature>
<name>A0A9P6FUZ3_9FUNG</name>
<accession>A0A9P6FUZ3</accession>
<dbReference type="SUPFAM" id="SSF57701">
    <property type="entry name" value="Zn2/Cys6 DNA-binding domain"/>
    <property type="match status" value="1"/>
</dbReference>
<feature type="compositionally biased region" description="Low complexity" evidence="7">
    <location>
        <begin position="283"/>
        <end position="298"/>
    </location>
</feature>
<feature type="region of interest" description="Disordered" evidence="7">
    <location>
        <begin position="161"/>
        <end position="198"/>
    </location>
</feature>
<keyword evidence="1" id="KW-0479">Metal-binding</keyword>
<dbReference type="PROSITE" id="PS00463">
    <property type="entry name" value="ZN2_CY6_FUNGAL_1"/>
    <property type="match status" value="1"/>
</dbReference>
<dbReference type="InterPro" id="IPR051430">
    <property type="entry name" value="Fungal_TF_Env_Response"/>
</dbReference>
<feature type="compositionally biased region" description="Low complexity" evidence="7">
    <location>
        <begin position="20"/>
        <end position="74"/>
    </location>
</feature>
<feature type="compositionally biased region" description="Basic and acidic residues" evidence="7">
    <location>
        <begin position="267"/>
        <end position="279"/>
    </location>
</feature>
<dbReference type="InterPro" id="IPR001138">
    <property type="entry name" value="Zn2Cys6_DnaBD"/>
</dbReference>
<dbReference type="EMBL" id="JAABOA010001369">
    <property type="protein sequence ID" value="KAF9581686.1"/>
    <property type="molecule type" value="Genomic_DNA"/>
</dbReference>
<sequence length="491" mass="52352">MTFSGLPIVRDPKQTSKGMPAHVSSASPASSVSSGSPIADSPSPQKSPSVDPLPHHPPSSSASMSLDSSAMPAPVSSSGPMPAAMIEKSFEDLVKASFGGDTQGLGSLQHTGSAFQANGVTIEGLYNHGDFHDGAQSGPLHNGSLSAFEMMQSQQLQQSFDLNQPNAPAPGPASPAGSTPAKKKPSTQTVNPSHNSAYRKRLNVNQVCDWCRYRKIRCDREAPCNSCQHSKRECVRTPPSVLLNNLKNSGADADELFLAFGAKTKRSRADNSMDRESRRSSKSYRGSSISSYQSSSHPSSDDDHDDQRDSPVEVEESSSLSPIVGSLDLAGLAAELGLGLGNASSQPDSADVRGVDPPLGALQGSSQSQDPEHLERLVKIEALLSSIIPGAAEFIAESIYSPVLQQQDQFLAMDSDERDPQQQSAQDYAGRMKRVELLLGSMLAQSQAQGLLTVEDRQRIAKKDLKKLTKAVAKKKNQMINSSGQIVKRPH</sequence>
<dbReference type="GO" id="GO:0000978">
    <property type="term" value="F:RNA polymerase II cis-regulatory region sequence-specific DNA binding"/>
    <property type="evidence" value="ECO:0007669"/>
    <property type="project" value="TreeGrafter"/>
</dbReference>
<feature type="region of interest" description="Disordered" evidence="7">
    <location>
        <begin position="343"/>
        <end position="372"/>
    </location>
</feature>
<keyword evidence="2" id="KW-0862">Zinc</keyword>
<keyword evidence="6" id="KW-0539">Nucleus</keyword>
<dbReference type="OrthoDB" id="3014581at2759"/>
<evidence type="ECO:0000256" key="5">
    <source>
        <dbReference type="ARBA" id="ARBA00023163"/>
    </source>
</evidence>
<dbReference type="Gene3D" id="4.10.240.10">
    <property type="entry name" value="Zn(2)-C6 fungal-type DNA-binding domain"/>
    <property type="match status" value="1"/>
</dbReference>
<dbReference type="CDD" id="cd00067">
    <property type="entry name" value="GAL4"/>
    <property type="match status" value="1"/>
</dbReference>
<reference evidence="9" key="1">
    <citation type="journal article" date="2020" name="Fungal Divers.">
        <title>Resolving the Mortierellaceae phylogeny through synthesis of multi-gene phylogenetics and phylogenomics.</title>
        <authorList>
            <person name="Vandepol N."/>
            <person name="Liber J."/>
            <person name="Desiro A."/>
            <person name="Na H."/>
            <person name="Kennedy M."/>
            <person name="Barry K."/>
            <person name="Grigoriev I.V."/>
            <person name="Miller A.N."/>
            <person name="O'Donnell K."/>
            <person name="Stajich J.E."/>
            <person name="Bonito G."/>
        </authorList>
    </citation>
    <scope>NUCLEOTIDE SEQUENCE</scope>
    <source>
        <strain evidence="9">KOD1015</strain>
    </source>
</reference>
<evidence type="ECO:0000313" key="9">
    <source>
        <dbReference type="EMBL" id="KAF9581686.1"/>
    </source>
</evidence>
<gene>
    <name evidence="9" type="ORF">BGW38_001201</name>
</gene>
<evidence type="ECO:0000256" key="3">
    <source>
        <dbReference type="ARBA" id="ARBA00023015"/>
    </source>
</evidence>
<feature type="non-terminal residue" evidence="9">
    <location>
        <position position="1"/>
    </location>
</feature>
<keyword evidence="10" id="KW-1185">Reference proteome</keyword>